<dbReference type="EMBL" id="JABEYB010000007">
    <property type="protein sequence ID" value="NNU76351.1"/>
    <property type="molecule type" value="Genomic_DNA"/>
</dbReference>
<accession>A0A7Y3WSQ6</accession>
<dbReference type="AlphaFoldDB" id="A0A7Y3WSQ6"/>
<name>A0A7Y3WSQ6_9CLOT</name>
<dbReference type="SUPFAM" id="SSF50494">
    <property type="entry name" value="Trypsin-like serine proteases"/>
    <property type="match status" value="1"/>
</dbReference>
<gene>
    <name evidence="1" type="ORF">HLQ16_10450</name>
</gene>
<comment type="caution">
    <text evidence="1">The sequence shown here is derived from an EMBL/GenBank/DDBJ whole genome shotgun (WGS) entry which is preliminary data.</text>
</comment>
<sequence length="1134" mass="132804">MLSKNVVLIETIESMGTGFLYPCKFDGNKSKQYFIIFTNAHVLQTIGVDNENIAQNYKNQIRLHFYDDLGNKIDSNDIDEIRVYNSGSYIDNKDDIAAILVAVNEDLALKVETNICNHILDNRTVIYMEGYPGIMLEDEVCSKIQLQGLEKKIFPENKEIGIYQITDDYHWYNDFHDRQLLQGMSGSPVYLEKNGKTMLLGINQSISDISQGENPFKLMYYIKIEYLLNYLREANCIIFSKVNESTYNIVWIYELYVKRISENEEKNVTLMLMGGSGAGKSSFAKDFAYHGNQLKSTNDGQTTRTKVIYEYGISVSQACAEIKFLNQDAFCEKMIRKMDYSPIKYILVQALDLEQESARNENTFLENCYRLLEKIYKEDKKNLQMFENVRAIIQGNLGNEEKLKCYEDIIDKVISKIPVWFVKYTIDANFIEKIRAKYIKDYSQEIIDIEYLSKHDNTIKLWSDENKVNIIKIVKNYCKEKADKPDEKFSKFQTELISKVNRKSINKYTGNNNRERSWTLLTERLKEEAFLERYFEAVLECEGFFNVKEFEDVLPDGYRADLIKDMKQNIFTINGILLEDEIDNDNRINGSKIAIKILKGINDLYKQIHRDIKAGIKNKYGISEIYKLDLSKMTVDDRQFLQKCLQVTTDGSLTGFIDYVKIQDMISNEYAMILWELGIDKIKMVDTCGLDHIEINSKKVLKDNLLENLYYYENQQKIQFSDISILYIKKLDSGKPDELRTLLPCVREAIPTAPLYCVFSGIDIFYRTPEEIASICWKKENKKLPKVVNYILSKKGRNDLQKFGEEDYSEESMYLVLKNNLIPYCGIKKIVKENFQYYLNNTKYVRKLLASIVMKEYSSLEIIDVSKLNKLNEKLKHYIDSKNEKLSNEEEHLVKCVDELQFELFSQASLDSDSFRYNTKRADVSSFNKNGKAGYYGTYRHQLNQLFHEAYSSVFMNKEITEKITVYFQPSEVALKAALRNMENKYLGDGQNLLDVDLEESKKNKFRKNLELMYEMGIYKYKPYMKEITEDDIKEKRDVIFNDIFDLRKGLSNEKILFDFVKEFLLCLELQINEDNKIKSENLLKLNQEFTEALAALKHEYVEKYLLEGDEISKERVESKFKAMMEYYFKGVKK</sequence>
<reference evidence="1 2" key="1">
    <citation type="submission" date="2020-05" db="EMBL/GenBank/DDBJ databases">
        <title>Complete genome of Clostridium estertheticum subspecies estertheticum, isolated from Vacuum packed lamb meat from New Zealand imported to Switzerland.</title>
        <authorList>
            <person name="Wambui J."/>
            <person name="Stevens M.J.A."/>
            <person name="Stephan R."/>
        </authorList>
    </citation>
    <scope>NUCLEOTIDE SEQUENCE [LARGE SCALE GENOMIC DNA]</scope>
    <source>
        <strain evidence="1 2">CEST001</strain>
    </source>
</reference>
<organism evidence="1 2">
    <name type="scientific">Clostridium estertheticum</name>
    <dbReference type="NCBI Taxonomy" id="238834"/>
    <lineage>
        <taxon>Bacteria</taxon>
        <taxon>Bacillati</taxon>
        <taxon>Bacillota</taxon>
        <taxon>Clostridia</taxon>
        <taxon>Eubacteriales</taxon>
        <taxon>Clostridiaceae</taxon>
        <taxon>Clostridium</taxon>
    </lineage>
</organism>
<proteinExistence type="predicted"/>
<evidence type="ECO:0008006" key="3">
    <source>
        <dbReference type="Google" id="ProtNLM"/>
    </source>
</evidence>
<evidence type="ECO:0000313" key="1">
    <source>
        <dbReference type="EMBL" id="NNU76351.1"/>
    </source>
</evidence>
<dbReference type="RefSeq" id="WP_171297040.1">
    <property type="nucleotide sequence ID" value="NZ_CP087098.1"/>
</dbReference>
<evidence type="ECO:0000313" key="2">
    <source>
        <dbReference type="Proteomes" id="UP000531659"/>
    </source>
</evidence>
<protein>
    <recommendedName>
        <fullName evidence="3">Serine protease</fullName>
    </recommendedName>
</protein>
<dbReference type="Proteomes" id="UP000531659">
    <property type="component" value="Unassembled WGS sequence"/>
</dbReference>
<dbReference type="InterPro" id="IPR009003">
    <property type="entry name" value="Peptidase_S1_PA"/>
</dbReference>